<keyword evidence="1" id="KW-0175">Coiled coil</keyword>
<sequence>ATCSRPGYLSFLKHLKELESAVTDPGGLGVELYSNGLIDRVIRQRASLISVTQLERSRELLQKLEDKIESEEAAFEKFLSILVPDPTFEDVCTKLRATREEFKDITNSSRTSSTHHNNWLTSWKTILTGVSILIMVLAVMWSNTDCYQLGLCHSKSLPSVSHFVGREEDIRNITGYLDFYTSDVQVVHIVGPPGFGKSTLAMKIGEIFVRKCVKVCYADLRMIKDVDSMSEIIMHSIVDSP</sequence>
<reference evidence="3" key="1">
    <citation type="submission" date="2023-03" db="EMBL/GenBank/DDBJ databases">
        <authorList>
            <person name="Steffen K."/>
            <person name="Cardenas P."/>
        </authorList>
    </citation>
    <scope>NUCLEOTIDE SEQUENCE</scope>
</reference>
<dbReference type="InterPro" id="IPR027417">
    <property type="entry name" value="P-loop_NTPase"/>
</dbReference>
<evidence type="ECO:0000256" key="2">
    <source>
        <dbReference type="SAM" id="Phobius"/>
    </source>
</evidence>
<feature type="non-terminal residue" evidence="3">
    <location>
        <position position="241"/>
    </location>
</feature>
<dbReference type="Gene3D" id="3.40.50.300">
    <property type="entry name" value="P-loop containing nucleotide triphosphate hydrolases"/>
    <property type="match status" value="1"/>
</dbReference>
<accession>A0AA35WY41</accession>
<feature type="coiled-coil region" evidence="1">
    <location>
        <begin position="51"/>
        <end position="81"/>
    </location>
</feature>
<gene>
    <name evidence="3" type="ORF">GBAR_LOCUS21284</name>
</gene>
<dbReference type="EMBL" id="CASHTH010002981">
    <property type="protein sequence ID" value="CAI8038168.1"/>
    <property type="molecule type" value="Genomic_DNA"/>
</dbReference>
<name>A0AA35WY41_GEOBA</name>
<proteinExistence type="predicted"/>
<organism evidence="3 4">
    <name type="scientific">Geodia barretti</name>
    <name type="common">Barrett's horny sponge</name>
    <dbReference type="NCBI Taxonomy" id="519541"/>
    <lineage>
        <taxon>Eukaryota</taxon>
        <taxon>Metazoa</taxon>
        <taxon>Porifera</taxon>
        <taxon>Demospongiae</taxon>
        <taxon>Heteroscleromorpha</taxon>
        <taxon>Tetractinellida</taxon>
        <taxon>Astrophorina</taxon>
        <taxon>Geodiidae</taxon>
        <taxon>Geodia</taxon>
    </lineage>
</organism>
<evidence type="ECO:0000313" key="4">
    <source>
        <dbReference type="Proteomes" id="UP001174909"/>
    </source>
</evidence>
<feature type="transmembrane region" description="Helical" evidence="2">
    <location>
        <begin position="125"/>
        <end position="142"/>
    </location>
</feature>
<keyword evidence="4" id="KW-1185">Reference proteome</keyword>
<evidence type="ECO:0000256" key="1">
    <source>
        <dbReference type="SAM" id="Coils"/>
    </source>
</evidence>
<keyword evidence="2" id="KW-0812">Transmembrane</keyword>
<keyword evidence="2" id="KW-1133">Transmembrane helix</keyword>
<evidence type="ECO:0000313" key="3">
    <source>
        <dbReference type="EMBL" id="CAI8038168.1"/>
    </source>
</evidence>
<feature type="non-terminal residue" evidence="3">
    <location>
        <position position="1"/>
    </location>
</feature>
<comment type="caution">
    <text evidence="3">The sequence shown here is derived from an EMBL/GenBank/DDBJ whole genome shotgun (WGS) entry which is preliminary data.</text>
</comment>
<dbReference type="AlphaFoldDB" id="A0AA35WY41"/>
<dbReference type="Proteomes" id="UP001174909">
    <property type="component" value="Unassembled WGS sequence"/>
</dbReference>
<dbReference type="SUPFAM" id="SSF52540">
    <property type="entry name" value="P-loop containing nucleoside triphosphate hydrolases"/>
    <property type="match status" value="1"/>
</dbReference>
<protein>
    <submittedName>
        <fullName evidence="3">Uncharacterized protein</fullName>
    </submittedName>
</protein>
<keyword evidence="2" id="KW-0472">Membrane</keyword>